<dbReference type="AlphaFoldDB" id="A0A7S3NJH1"/>
<dbReference type="PROSITE" id="PS50005">
    <property type="entry name" value="TPR"/>
    <property type="match status" value="1"/>
</dbReference>
<keyword evidence="1" id="KW-0802">TPR repeat</keyword>
<evidence type="ECO:0000313" key="2">
    <source>
        <dbReference type="EMBL" id="CAE0364369.1"/>
    </source>
</evidence>
<protein>
    <recommendedName>
        <fullName evidence="3">MalT-like TPR region domain-containing protein</fullName>
    </recommendedName>
</protein>
<dbReference type="SUPFAM" id="SSF48452">
    <property type="entry name" value="TPR-like"/>
    <property type="match status" value="1"/>
</dbReference>
<dbReference type="InterPro" id="IPR019734">
    <property type="entry name" value="TPR_rpt"/>
</dbReference>
<dbReference type="Gene3D" id="1.25.40.10">
    <property type="entry name" value="Tetratricopeptide repeat domain"/>
    <property type="match status" value="1"/>
</dbReference>
<accession>A0A7S3NJH1</accession>
<proteinExistence type="predicted"/>
<reference evidence="2" key="1">
    <citation type="submission" date="2021-01" db="EMBL/GenBank/DDBJ databases">
        <authorList>
            <person name="Corre E."/>
            <person name="Pelletier E."/>
            <person name="Niang G."/>
            <person name="Scheremetjew M."/>
            <person name="Finn R."/>
            <person name="Kale V."/>
            <person name="Holt S."/>
            <person name="Cochrane G."/>
            <person name="Meng A."/>
            <person name="Brown T."/>
            <person name="Cohen L."/>
        </authorList>
    </citation>
    <scope>NUCLEOTIDE SEQUENCE</scope>
    <source>
        <strain evidence="2">CCMP1510</strain>
    </source>
</reference>
<gene>
    <name evidence="2" type="ORF">ALAG00032_LOCUS5110</name>
</gene>
<evidence type="ECO:0008006" key="3">
    <source>
        <dbReference type="Google" id="ProtNLM"/>
    </source>
</evidence>
<name>A0A7S3NJH1_9STRA</name>
<evidence type="ECO:0000256" key="1">
    <source>
        <dbReference type="PROSITE-ProRule" id="PRU00339"/>
    </source>
</evidence>
<dbReference type="InterPro" id="IPR011990">
    <property type="entry name" value="TPR-like_helical_dom_sf"/>
</dbReference>
<organism evidence="2">
    <name type="scientific">Aureoumbra lagunensis</name>
    <dbReference type="NCBI Taxonomy" id="44058"/>
    <lineage>
        <taxon>Eukaryota</taxon>
        <taxon>Sar</taxon>
        <taxon>Stramenopiles</taxon>
        <taxon>Ochrophyta</taxon>
        <taxon>Pelagophyceae</taxon>
        <taxon>Pelagomonadales</taxon>
        <taxon>Aureoumbra</taxon>
    </lineage>
</organism>
<feature type="repeat" description="TPR" evidence="1">
    <location>
        <begin position="79"/>
        <end position="112"/>
    </location>
</feature>
<sequence length="161" mass="18167">MSIGGAKILTANRYRNEGRMVESVQMYLEALDENDLDERSRFVAYYSLGNVFVLLGETKKSCRAWLDALKIQQGGSDRATVALQVGTVFYKQAKFTEAVKAFRLAIEYDIPESKITRIAHQRLGIAIREKGAQTKFSTKKLVQRGARSPSIATVHSWIHNR</sequence>
<dbReference type="EMBL" id="HBIJ01007254">
    <property type="protein sequence ID" value="CAE0364369.1"/>
    <property type="molecule type" value="Transcribed_RNA"/>
</dbReference>